<dbReference type="GO" id="GO:0005737">
    <property type="term" value="C:cytoplasm"/>
    <property type="evidence" value="ECO:0007669"/>
    <property type="project" value="TreeGrafter"/>
</dbReference>
<accession>R7UTY4</accession>
<dbReference type="InterPro" id="IPR052630">
    <property type="entry name" value="TTC17"/>
</dbReference>
<evidence type="ECO:0000256" key="1">
    <source>
        <dbReference type="PROSITE-ProRule" id="PRU00339"/>
    </source>
</evidence>
<evidence type="ECO:0000256" key="2">
    <source>
        <dbReference type="SAM" id="Coils"/>
    </source>
</evidence>
<reference evidence="4 6" key="2">
    <citation type="journal article" date="2013" name="Nature">
        <title>Insights into bilaterian evolution from three spiralian genomes.</title>
        <authorList>
            <person name="Simakov O."/>
            <person name="Marletaz F."/>
            <person name="Cho S.J."/>
            <person name="Edsinger-Gonzales E."/>
            <person name="Havlak P."/>
            <person name="Hellsten U."/>
            <person name="Kuo D.H."/>
            <person name="Larsson T."/>
            <person name="Lv J."/>
            <person name="Arendt D."/>
            <person name="Savage R."/>
            <person name="Osoegawa K."/>
            <person name="de Jong P."/>
            <person name="Grimwood J."/>
            <person name="Chapman J.A."/>
            <person name="Shapiro H."/>
            <person name="Aerts A."/>
            <person name="Otillar R.P."/>
            <person name="Terry A.Y."/>
            <person name="Boore J.L."/>
            <person name="Grigoriev I.V."/>
            <person name="Lindberg D.R."/>
            <person name="Seaver E.C."/>
            <person name="Weisblat D.A."/>
            <person name="Putnam N.H."/>
            <person name="Rokhsar D.S."/>
        </authorList>
    </citation>
    <scope>NUCLEOTIDE SEQUENCE</scope>
    <source>
        <strain evidence="4 6">I ESC-2004</strain>
    </source>
</reference>
<dbReference type="InterPro" id="IPR019734">
    <property type="entry name" value="TPR_rpt"/>
</dbReference>
<feature type="signal peptide" evidence="3">
    <location>
        <begin position="1"/>
        <end position="16"/>
    </location>
</feature>
<dbReference type="EnsemblMetazoa" id="CapteT113465">
    <property type="protein sequence ID" value="CapteP113465"/>
    <property type="gene ID" value="CapteG113465"/>
</dbReference>
<dbReference type="HOGENOM" id="CLU_597471_0_0_1"/>
<dbReference type="PROSITE" id="PS50005">
    <property type="entry name" value="TPR"/>
    <property type="match status" value="1"/>
</dbReference>
<name>R7UTY4_CAPTE</name>
<dbReference type="PANTHER" id="PTHR16091:SF1">
    <property type="entry name" value="TETRATRICOPEPTIDE REPEAT PROTEIN 17"/>
    <property type="match status" value="1"/>
</dbReference>
<evidence type="ECO:0000313" key="4">
    <source>
        <dbReference type="EMBL" id="ELU07397.1"/>
    </source>
</evidence>
<keyword evidence="2" id="KW-0175">Coiled coil</keyword>
<dbReference type="Gene3D" id="1.25.40.10">
    <property type="entry name" value="Tetratricopeptide repeat domain"/>
    <property type="match status" value="1"/>
</dbReference>
<protein>
    <submittedName>
        <fullName evidence="4 5">Uncharacterized protein</fullName>
    </submittedName>
</protein>
<dbReference type="GO" id="GO:0015629">
    <property type="term" value="C:actin cytoskeleton"/>
    <property type="evidence" value="ECO:0007669"/>
    <property type="project" value="TreeGrafter"/>
</dbReference>
<dbReference type="FunFam" id="1.25.40.10:FF:000061">
    <property type="entry name" value="Tetratricopeptide repeat domain 17"/>
    <property type="match status" value="1"/>
</dbReference>
<gene>
    <name evidence="4" type="ORF">CAPTEDRAFT_113465</name>
</gene>
<dbReference type="AlphaFoldDB" id="R7UTY4"/>
<keyword evidence="3" id="KW-0732">Signal</keyword>
<dbReference type="InterPro" id="IPR011990">
    <property type="entry name" value="TPR-like_helical_dom_sf"/>
</dbReference>
<sequence length="393" mass="45409">MATVVSFLLCYRLVLGILPSTEASTHWMVTEDGRIQTQMDSIYNLKRPYDLMAMMKQEQQSEKLKLLKQELLVKKQQIDRNEDRDTGLEDRFYREDPDCIAAGKPLLEFDLLISTVLPLENKGIRPEEHIDFNSKVPDLPREPECSDMVDLDYSIHAFEHLEGLKARSNLSGSPELGLKNAITHRDSVEDYGHLVHEAMHKNKTSWVLYNMAAFYWRIKGQPTKAVECLRRALHYSPRLHKDVALISLANLLHRARYSNEAAIIVHAALDVSQELNVNHFTLGNIYAVLAEYNKSIICFENTLKIQPDFQAAAKRKHAVKCHAKLEASLEAQHRSLQRTLTELREYQESHEFFRLQQERLMLEQASVETRLEQNKAYESLQQKRIEAGLSKRS</sequence>
<organism evidence="4">
    <name type="scientific">Capitella teleta</name>
    <name type="common">Polychaete worm</name>
    <dbReference type="NCBI Taxonomy" id="283909"/>
    <lineage>
        <taxon>Eukaryota</taxon>
        <taxon>Metazoa</taxon>
        <taxon>Spiralia</taxon>
        <taxon>Lophotrochozoa</taxon>
        <taxon>Annelida</taxon>
        <taxon>Polychaeta</taxon>
        <taxon>Sedentaria</taxon>
        <taxon>Scolecida</taxon>
        <taxon>Capitellidae</taxon>
        <taxon>Capitella</taxon>
    </lineage>
</organism>
<evidence type="ECO:0000313" key="5">
    <source>
        <dbReference type="EnsemblMetazoa" id="CapteP113465"/>
    </source>
</evidence>
<keyword evidence="6" id="KW-1185">Reference proteome</keyword>
<dbReference type="Proteomes" id="UP000014760">
    <property type="component" value="Unassembled WGS sequence"/>
</dbReference>
<dbReference type="OrthoDB" id="2115703at2759"/>
<dbReference type="SMART" id="SM00028">
    <property type="entry name" value="TPR"/>
    <property type="match status" value="2"/>
</dbReference>
<reference evidence="6" key="1">
    <citation type="submission" date="2012-12" db="EMBL/GenBank/DDBJ databases">
        <authorList>
            <person name="Hellsten U."/>
            <person name="Grimwood J."/>
            <person name="Chapman J.A."/>
            <person name="Shapiro H."/>
            <person name="Aerts A."/>
            <person name="Otillar R.P."/>
            <person name="Terry A.Y."/>
            <person name="Boore J.L."/>
            <person name="Simakov O."/>
            <person name="Marletaz F."/>
            <person name="Cho S.-J."/>
            <person name="Edsinger-Gonzales E."/>
            <person name="Havlak P."/>
            <person name="Kuo D.-H."/>
            <person name="Larsson T."/>
            <person name="Lv J."/>
            <person name="Arendt D."/>
            <person name="Savage R."/>
            <person name="Osoegawa K."/>
            <person name="de Jong P."/>
            <person name="Lindberg D.R."/>
            <person name="Seaver E.C."/>
            <person name="Weisblat D.A."/>
            <person name="Putnam N.H."/>
            <person name="Grigoriev I.V."/>
            <person name="Rokhsar D.S."/>
        </authorList>
    </citation>
    <scope>NUCLEOTIDE SEQUENCE</scope>
    <source>
        <strain evidence="6">I ESC-2004</strain>
    </source>
</reference>
<feature type="coiled-coil region" evidence="2">
    <location>
        <begin position="54"/>
        <end position="84"/>
    </location>
</feature>
<dbReference type="EMBL" id="KB299944">
    <property type="protein sequence ID" value="ELU07397.1"/>
    <property type="molecule type" value="Genomic_DNA"/>
</dbReference>
<reference evidence="5" key="3">
    <citation type="submission" date="2015-06" db="UniProtKB">
        <authorList>
            <consortium name="EnsemblMetazoa"/>
        </authorList>
    </citation>
    <scope>IDENTIFICATION</scope>
</reference>
<dbReference type="GO" id="GO:0030041">
    <property type="term" value="P:actin filament polymerization"/>
    <property type="evidence" value="ECO:0007669"/>
    <property type="project" value="TreeGrafter"/>
</dbReference>
<evidence type="ECO:0000313" key="6">
    <source>
        <dbReference type="Proteomes" id="UP000014760"/>
    </source>
</evidence>
<proteinExistence type="predicted"/>
<dbReference type="SUPFAM" id="SSF48452">
    <property type="entry name" value="TPR-like"/>
    <property type="match status" value="1"/>
</dbReference>
<keyword evidence="1" id="KW-0802">TPR repeat</keyword>
<evidence type="ECO:0000256" key="3">
    <source>
        <dbReference type="SAM" id="SignalP"/>
    </source>
</evidence>
<feature type="repeat" description="TPR" evidence="1">
    <location>
        <begin position="276"/>
        <end position="309"/>
    </location>
</feature>
<dbReference type="PANTHER" id="PTHR16091">
    <property type="entry name" value="TTC17 PROTEIN"/>
    <property type="match status" value="1"/>
</dbReference>
<dbReference type="EMBL" id="AMQN01007089">
    <property type="status" value="NOT_ANNOTATED_CDS"/>
    <property type="molecule type" value="Genomic_DNA"/>
</dbReference>
<dbReference type="OMA" id="PFFMREP"/>
<dbReference type="EMBL" id="AMQN01007090">
    <property type="status" value="NOT_ANNOTATED_CDS"/>
    <property type="molecule type" value="Genomic_DNA"/>
</dbReference>
<feature type="chain" id="PRO_5008788428" evidence="3">
    <location>
        <begin position="17"/>
        <end position="393"/>
    </location>
</feature>
<dbReference type="FunCoup" id="R7UTY4">
    <property type="interactions" value="1"/>
</dbReference>